<name>A0A166CIC4_9EURY</name>
<dbReference type="Pfam" id="PF01966">
    <property type="entry name" value="HD"/>
    <property type="match status" value="1"/>
</dbReference>
<sequence length="160" mass="18460">MYSKIIEEMIIFFKNDIKRISHSLKVFSLTKTIAELENIPKKDAEIAILSSILHDTGIKIAEDKYGKSTMKHQEKFGPIVAENILNKFNYDKETIERVKFIIANHHHPKISDSIDFKVLIEADYIVNFQEEDIPLSALDNILDNFFTTNSGKKIANLMFK</sequence>
<gene>
    <name evidence="2" type="ORF">MBCUR_04310</name>
</gene>
<dbReference type="InterPro" id="IPR006674">
    <property type="entry name" value="HD_domain"/>
</dbReference>
<protein>
    <submittedName>
        <fullName evidence="2">HD domain protein</fullName>
    </submittedName>
</protein>
<dbReference type="PATRIC" id="fig|49547.3.peg.448"/>
<dbReference type="STRING" id="49547.MBCUR_04310"/>
<dbReference type="AlphaFoldDB" id="A0A166CIC4"/>
<dbReference type="Gene3D" id="1.10.3210.10">
    <property type="entry name" value="Hypothetical protein af1432"/>
    <property type="match status" value="1"/>
</dbReference>
<dbReference type="RefSeq" id="WP_067089617.1">
    <property type="nucleotide sequence ID" value="NZ_LWMV01000083.1"/>
</dbReference>
<dbReference type="OrthoDB" id="75363at2157"/>
<organism evidence="2 3">
    <name type="scientific">Methanobrevibacter curvatus</name>
    <dbReference type="NCBI Taxonomy" id="49547"/>
    <lineage>
        <taxon>Archaea</taxon>
        <taxon>Methanobacteriati</taxon>
        <taxon>Methanobacteriota</taxon>
        <taxon>Methanomada group</taxon>
        <taxon>Methanobacteria</taxon>
        <taxon>Methanobacteriales</taxon>
        <taxon>Methanobacteriaceae</taxon>
        <taxon>Methanobrevibacter</taxon>
    </lineage>
</organism>
<evidence type="ECO:0000313" key="2">
    <source>
        <dbReference type="EMBL" id="KZX14539.1"/>
    </source>
</evidence>
<feature type="domain" description="HD" evidence="1">
    <location>
        <begin position="19"/>
        <end position="125"/>
    </location>
</feature>
<evidence type="ECO:0000313" key="3">
    <source>
        <dbReference type="Proteomes" id="UP000077245"/>
    </source>
</evidence>
<dbReference type="EMBL" id="LWMV01000083">
    <property type="protein sequence ID" value="KZX14539.1"/>
    <property type="molecule type" value="Genomic_DNA"/>
</dbReference>
<proteinExistence type="predicted"/>
<accession>A0A166CIC4</accession>
<dbReference type="CDD" id="cd00077">
    <property type="entry name" value="HDc"/>
    <property type="match status" value="1"/>
</dbReference>
<keyword evidence="3" id="KW-1185">Reference proteome</keyword>
<dbReference type="Proteomes" id="UP000077245">
    <property type="component" value="Unassembled WGS sequence"/>
</dbReference>
<dbReference type="InterPro" id="IPR003607">
    <property type="entry name" value="HD/PDEase_dom"/>
</dbReference>
<reference evidence="2 3" key="1">
    <citation type="submission" date="2016-04" db="EMBL/GenBank/DDBJ databases">
        <title>Genome sequence of Methanobrevibacter curvatus DSM 11111.</title>
        <authorList>
            <person name="Poehlein A."/>
            <person name="Seedorf H."/>
            <person name="Daniel R."/>
        </authorList>
    </citation>
    <scope>NUCLEOTIDE SEQUENCE [LARGE SCALE GENOMIC DNA]</scope>
    <source>
        <strain evidence="2 3">DSM 11111</strain>
    </source>
</reference>
<comment type="caution">
    <text evidence="2">The sequence shown here is derived from an EMBL/GenBank/DDBJ whole genome shotgun (WGS) entry which is preliminary data.</text>
</comment>
<dbReference type="SUPFAM" id="SSF109604">
    <property type="entry name" value="HD-domain/PDEase-like"/>
    <property type="match status" value="1"/>
</dbReference>
<evidence type="ECO:0000259" key="1">
    <source>
        <dbReference type="Pfam" id="PF01966"/>
    </source>
</evidence>